<evidence type="ECO:0000313" key="2">
    <source>
        <dbReference type="Proteomes" id="UP000264492"/>
    </source>
</evidence>
<dbReference type="EMBL" id="QTSU01000005">
    <property type="protein sequence ID" value="RDZ26008.1"/>
    <property type="molecule type" value="Genomic_DNA"/>
</dbReference>
<evidence type="ECO:0000313" key="1">
    <source>
        <dbReference type="EMBL" id="RDZ26008.1"/>
    </source>
</evidence>
<protein>
    <recommendedName>
        <fullName evidence="3">Outer membrane protein assembly factor BamE</fullName>
    </recommendedName>
</protein>
<accession>A0A371JWH8</accession>
<name>A0A371JWH8_9GAMM</name>
<dbReference type="Proteomes" id="UP000264492">
    <property type="component" value="Unassembled WGS sequence"/>
</dbReference>
<dbReference type="AlphaFoldDB" id="A0A371JWH8"/>
<keyword evidence="2" id="KW-1185">Reference proteome</keyword>
<organism evidence="1 2">
    <name type="scientific">Lysobacter silvisoli</name>
    <dbReference type="NCBI Taxonomy" id="2293254"/>
    <lineage>
        <taxon>Bacteria</taxon>
        <taxon>Pseudomonadati</taxon>
        <taxon>Pseudomonadota</taxon>
        <taxon>Gammaproteobacteria</taxon>
        <taxon>Lysobacterales</taxon>
        <taxon>Lysobacteraceae</taxon>
        <taxon>Lysobacter</taxon>
    </lineage>
</organism>
<proteinExistence type="predicted"/>
<comment type="caution">
    <text evidence="1">The sequence shown here is derived from an EMBL/GenBank/DDBJ whole genome shotgun (WGS) entry which is preliminary data.</text>
</comment>
<sequence>MQVVFLYGGGKEGYHRYGGSLGPGLSFDASRADVESVLGVPARNALPGKTLLGSHGGWLRYDYPVHSVHFAFDLTGRLELVTLMTAEARPQ</sequence>
<evidence type="ECO:0008006" key="3">
    <source>
        <dbReference type="Google" id="ProtNLM"/>
    </source>
</evidence>
<gene>
    <name evidence="1" type="ORF">DX914_19295</name>
</gene>
<reference evidence="1 2" key="1">
    <citation type="submission" date="2018-08" db="EMBL/GenBank/DDBJ databases">
        <title>Lysobacter sp. zong2l5, whole genome shotgun sequence.</title>
        <authorList>
            <person name="Zhang X."/>
            <person name="Feng G."/>
            <person name="Zhu H."/>
        </authorList>
    </citation>
    <scope>NUCLEOTIDE SEQUENCE [LARGE SCALE GENOMIC DNA]</scope>
    <source>
        <strain evidence="2">zong2l5</strain>
    </source>
</reference>